<dbReference type="Pfam" id="PF01433">
    <property type="entry name" value="Peptidase_M1"/>
    <property type="match status" value="1"/>
</dbReference>
<dbReference type="Pfam" id="PF11838">
    <property type="entry name" value="ERAP1_C"/>
    <property type="match status" value="1"/>
</dbReference>
<dbReference type="CDD" id="cd09601">
    <property type="entry name" value="M1_APN-Q_like"/>
    <property type="match status" value="1"/>
</dbReference>
<protein>
    <recommendedName>
        <fullName evidence="12">Aminopeptidase</fullName>
        <ecNumber evidence="12">3.4.11.-</ecNumber>
    </recommendedName>
</protein>
<dbReference type="Gene3D" id="1.25.50.20">
    <property type="match status" value="1"/>
</dbReference>
<dbReference type="Gene3D" id="1.10.390.10">
    <property type="entry name" value="Neutral Protease Domain 2"/>
    <property type="match status" value="1"/>
</dbReference>
<evidence type="ECO:0000256" key="11">
    <source>
        <dbReference type="PIRSR" id="PIRSR634016-4"/>
    </source>
</evidence>
<evidence type="ECO:0000256" key="2">
    <source>
        <dbReference type="ARBA" id="ARBA00010136"/>
    </source>
</evidence>
<evidence type="ECO:0000256" key="6">
    <source>
        <dbReference type="ARBA" id="ARBA00022801"/>
    </source>
</evidence>
<name>A0A0F7KRL5_9SPHN</name>
<dbReference type="AlphaFoldDB" id="A0A0F7KRL5"/>
<dbReference type="STRING" id="1267766.WYH_02079"/>
<dbReference type="GO" id="GO:0006508">
    <property type="term" value="P:proteolysis"/>
    <property type="evidence" value="ECO:0007669"/>
    <property type="project" value="UniProtKB-KW"/>
</dbReference>
<keyword evidence="3 12" id="KW-0031">Aminopeptidase</keyword>
<comment type="catalytic activity">
    <reaction evidence="1">
        <text>Release of an N-terminal amino acid, Xaa-|-Yaa- from a peptide, amide or arylamide. Xaa is preferably Ala, but may be most amino acids including Pro (slow action). When a terminal hydrophobic residue is followed by a prolyl residue, the two may be released as an intact Xaa-Pro dipeptide.</text>
        <dbReference type="EC" id="3.4.11.2"/>
    </reaction>
</comment>
<dbReference type="GO" id="GO:0008270">
    <property type="term" value="F:zinc ion binding"/>
    <property type="evidence" value="ECO:0007669"/>
    <property type="project" value="UniProtKB-UniRule"/>
</dbReference>
<dbReference type="GO" id="GO:0070006">
    <property type="term" value="F:metalloaminopeptidase activity"/>
    <property type="evidence" value="ECO:0007669"/>
    <property type="project" value="TreeGrafter"/>
</dbReference>
<dbReference type="InterPro" id="IPR034016">
    <property type="entry name" value="M1_APN-typ"/>
</dbReference>
<dbReference type="FunFam" id="1.10.390.10:FF:000006">
    <property type="entry name" value="Puromycin-sensitive aminopeptidase"/>
    <property type="match status" value="1"/>
</dbReference>
<comment type="cofactor">
    <cofactor evidence="10 12">
        <name>Zn(2+)</name>
        <dbReference type="ChEBI" id="CHEBI:29105"/>
    </cofactor>
    <text evidence="10 12">Binds 1 zinc ion per subunit.</text>
</comment>
<dbReference type="GO" id="GO:0042277">
    <property type="term" value="F:peptide binding"/>
    <property type="evidence" value="ECO:0007669"/>
    <property type="project" value="TreeGrafter"/>
</dbReference>
<dbReference type="GO" id="GO:0005615">
    <property type="term" value="C:extracellular space"/>
    <property type="evidence" value="ECO:0007669"/>
    <property type="project" value="TreeGrafter"/>
</dbReference>
<dbReference type="InterPro" id="IPR027268">
    <property type="entry name" value="Peptidase_M4/M1_CTD_sf"/>
</dbReference>
<evidence type="ECO:0000256" key="12">
    <source>
        <dbReference type="RuleBase" id="RU364040"/>
    </source>
</evidence>
<dbReference type="Gene3D" id="2.60.40.1910">
    <property type="match status" value="1"/>
</dbReference>
<dbReference type="GO" id="GO:0005737">
    <property type="term" value="C:cytoplasm"/>
    <property type="evidence" value="ECO:0007669"/>
    <property type="project" value="TreeGrafter"/>
</dbReference>
<keyword evidence="4 12" id="KW-0645">Protease</keyword>
<dbReference type="OrthoDB" id="100605at2"/>
<sequence>MKRLATSALSAILLASTAPAAFAADNPAAPAAPLPESVPSDLPRTAAPTHYAIDFTPDMEALTFTGTEVIDLEVFSATDTLVLNAEDLELSEARLTPLSGGSAITLTPTPGENGQTVKLTAGKRFKPGKYKLALGYSGTIRTQASGLFALDYPDKRTGEEVRALFTQFEAPDARAFAPMFDEPSYKATFDLSATVPADLMPLSNMPVKSVEKRTDGTKHVTFLTSPKMSSYLLFFGLGDFERLSMAATDGTDVGIVGPVGSGEQSRYALESLAPLMSYFGDYFGVPFPLPKLDNIAGPGQSQFFGAMENWGAIFTFERILLEDPAIASPATRQNIFSVQAHETAHQWFGDIVTMAWWDDLWLNEGFASWLETKATDHFNPDWHWLLGRVGGREAAMGLDSFVTTHPVVQEIRTATEAEQAFDTIAYQKGEAVISMLEAYAGEDVWRDGIRNYVQAHKYGNTVSNDLWQAVEQAGATGITAIANDFTRQPGVPLVLANARCTGGNTTLTLKQSEFSRDRKEEVAANPQSWRVPIFIENAQGTTDRHVLHGEMTLTIEGCGPVVVNGGQLGYFRTLYQPEMIAKLTEAMPTLKPIDQLGLTTDNLALAQAGYQKEGLALDLLAAIPADANPVVADGTIGRWGGIYGLLEDENAKGKLASLVEDMWLPRLQQLGFEPVDGEPVATSNLRAELISTLGAMGNAQVLEQASTRFGALADDPRALDGPLKTTWLNIASRNITPEQWDMLAELARNSTSSTEQMTYYARLGAAKEETLAKKALDLALTGEAGTGSATIITTVAGKHPKLAFDFMMANREKVEAMLDSSGRGRFFARIAASMDDPEMLGQLEALRDSLPEDERITINRALVSLKQRFESQPRRRAEVKEWLAAR</sequence>
<evidence type="ECO:0000256" key="1">
    <source>
        <dbReference type="ARBA" id="ARBA00000098"/>
    </source>
</evidence>
<keyword evidence="5 10" id="KW-0479">Metal-binding</keyword>
<gene>
    <name evidence="13" type="primary">pepN_1</name>
    <name evidence="13" type="ORF">WYH_02079</name>
</gene>
<evidence type="ECO:0000256" key="7">
    <source>
        <dbReference type="ARBA" id="ARBA00022833"/>
    </source>
</evidence>
<organism evidence="13 14">
    <name type="scientific">Croceibacterium atlanticum</name>
    <dbReference type="NCBI Taxonomy" id="1267766"/>
    <lineage>
        <taxon>Bacteria</taxon>
        <taxon>Pseudomonadati</taxon>
        <taxon>Pseudomonadota</taxon>
        <taxon>Alphaproteobacteria</taxon>
        <taxon>Sphingomonadales</taxon>
        <taxon>Erythrobacteraceae</taxon>
        <taxon>Croceibacterium</taxon>
    </lineage>
</organism>
<dbReference type="SUPFAM" id="SSF63737">
    <property type="entry name" value="Leukotriene A4 hydrolase N-terminal domain"/>
    <property type="match status" value="1"/>
</dbReference>
<evidence type="ECO:0000313" key="13">
    <source>
        <dbReference type="EMBL" id="AKH43113.1"/>
    </source>
</evidence>
<dbReference type="InterPro" id="IPR014782">
    <property type="entry name" value="Peptidase_M1_dom"/>
</dbReference>
<comment type="similarity">
    <text evidence="2 12">Belongs to the peptidase M1 family.</text>
</comment>
<dbReference type="PANTHER" id="PTHR11533">
    <property type="entry name" value="PROTEASE M1 ZINC METALLOPROTEASE"/>
    <property type="match status" value="1"/>
</dbReference>
<evidence type="ECO:0000256" key="5">
    <source>
        <dbReference type="ARBA" id="ARBA00022723"/>
    </source>
</evidence>
<dbReference type="PANTHER" id="PTHR11533:SF174">
    <property type="entry name" value="PUROMYCIN-SENSITIVE AMINOPEPTIDASE-RELATED"/>
    <property type="match status" value="1"/>
</dbReference>
<dbReference type="PATRIC" id="fig|1267766.3.peg.2103"/>
<keyword evidence="7 10" id="KW-0862">Zinc</keyword>
<evidence type="ECO:0000256" key="10">
    <source>
        <dbReference type="PIRSR" id="PIRSR634016-3"/>
    </source>
</evidence>
<evidence type="ECO:0000256" key="3">
    <source>
        <dbReference type="ARBA" id="ARBA00022438"/>
    </source>
</evidence>
<feature type="binding site" evidence="10">
    <location>
        <position position="345"/>
    </location>
    <ligand>
        <name>Zn(2+)</name>
        <dbReference type="ChEBI" id="CHEBI:29105"/>
        <note>catalytic</note>
    </ligand>
</feature>
<feature type="active site" description="Proton acceptor" evidence="9">
    <location>
        <position position="342"/>
    </location>
</feature>
<dbReference type="Gene3D" id="2.60.40.1730">
    <property type="entry name" value="tricorn interacting facor f3 domain"/>
    <property type="match status" value="1"/>
</dbReference>
<dbReference type="InterPro" id="IPR042097">
    <property type="entry name" value="Aminopeptidase_N-like_N_sf"/>
</dbReference>
<dbReference type="GO" id="GO:0043171">
    <property type="term" value="P:peptide catabolic process"/>
    <property type="evidence" value="ECO:0007669"/>
    <property type="project" value="TreeGrafter"/>
</dbReference>
<dbReference type="PRINTS" id="PR00756">
    <property type="entry name" value="ALADIPTASE"/>
</dbReference>
<dbReference type="RefSeq" id="WP_156320123.1">
    <property type="nucleotide sequence ID" value="NZ_CP011452.2"/>
</dbReference>
<reference evidence="13" key="1">
    <citation type="submission" date="2015-05" db="EMBL/GenBank/DDBJ databases">
        <title>The complete genome of Altererythrobacter atlanticus strain 26DY36.</title>
        <authorList>
            <person name="Wu Y.-H."/>
            <person name="Cheng H."/>
            <person name="Wu X.-W."/>
        </authorList>
    </citation>
    <scope>NUCLEOTIDE SEQUENCE [LARGE SCALE GENOMIC DNA]</scope>
    <source>
        <strain evidence="13">26DY36</strain>
    </source>
</reference>
<keyword evidence="14" id="KW-1185">Reference proteome</keyword>
<dbReference type="Proteomes" id="UP000034392">
    <property type="component" value="Chromosome"/>
</dbReference>
<dbReference type="GO" id="GO:0016020">
    <property type="term" value="C:membrane"/>
    <property type="evidence" value="ECO:0007669"/>
    <property type="project" value="TreeGrafter"/>
</dbReference>
<dbReference type="InterPro" id="IPR045357">
    <property type="entry name" value="Aminopeptidase_N-like_N"/>
</dbReference>
<dbReference type="InterPro" id="IPR001930">
    <property type="entry name" value="Peptidase_M1"/>
</dbReference>
<dbReference type="InterPro" id="IPR050344">
    <property type="entry name" value="Peptidase_M1_aminopeptidases"/>
</dbReference>
<dbReference type="EMBL" id="CP011452">
    <property type="protein sequence ID" value="AKH43113.1"/>
    <property type="molecule type" value="Genomic_DNA"/>
</dbReference>
<evidence type="ECO:0000256" key="9">
    <source>
        <dbReference type="PIRSR" id="PIRSR634016-1"/>
    </source>
</evidence>
<dbReference type="Pfam" id="PF17900">
    <property type="entry name" value="Peptidase_M1_N"/>
    <property type="match status" value="1"/>
</dbReference>
<dbReference type="EC" id="3.4.11.-" evidence="12"/>
<dbReference type="KEGG" id="aay:WYH_02079"/>
<dbReference type="InterPro" id="IPR024571">
    <property type="entry name" value="ERAP1-like_C_dom"/>
</dbReference>
<dbReference type="GO" id="GO:0016285">
    <property type="term" value="F:alanyl aminopeptidase activity"/>
    <property type="evidence" value="ECO:0007669"/>
    <property type="project" value="UniProtKB-EC"/>
</dbReference>
<keyword evidence="6 12" id="KW-0378">Hydrolase</keyword>
<dbReference type="SUPFAM" id="SSF55486">
    <property type="entry name" value="Metalloproteases ('zincins'), catalytic domain"/>
    <property type="match status" value="1"/>
</dbReference>
<evidence type="ECO:0000256" key="8">
    <source>
        <dbReference type="ARBA" id="ARBA00023049"/>
    </source>
</evidence>
<keyword evidence="8 12" id="KW-0482">Metalloprotease</keyword>
<accession>A0A0F7KRL5</accession>
<feature type="binding site" evidence="10">
    <location>
        <position position="341"/>
    </location>
    <ligand>
        <name>Zn(2+)</name>
        <dbReference type="ChEBI" id="CHEBI:29105"/>
        <note>catalytic</note>
    </ligand>
</feature>
<evidence type="ECO:0000313" key="14">
    <source>
        <dbReference type="Proteomes" id="UP000034392"/>
    </source>
</evidence>
<evidence type="ECO:0000256" key="4">
    <source>
        <dbReference type="ARBA" id="ARBA00022670"/>
    </source>
</evidence>
<proteinExistence type="inferred from homology"/>
<feature type="binding site" evidence="10">
    <location>
        <position position="364"/>
    </location>
    <ligand>
        <name>Zn(2+)</name>
        <dbReference type="ChEBI" id="CHEBI:29105"/>
        <note>catalytic</note>
    </ligand>
</feature>
<feature type="site" description="Transition state stabilizer" evidence="11">
    <location>
        <position position="426"/>
    </location>
</feature>